<accession>A0A7W7KLZ4</accession>
<dbReference type="InterPro" id="IPR011044">
    <property type="entry name" value="Quino_amine_DH_bsu"/>
</dbReference>
<dbReference type="EMBL" id="JACHLI010000017">
    <property type="protein sequence ID" value="MBB4865241.1"/>
    <property type="molecule type" value="Genomic_DNA"/>
</dbReference>
<sequence length="576" mass="62598">MSRRRFPSLSVLPLSIALVLAAGAVHAAPSKPAWPAENPFLAQSYNNQTHWNDAATDSIGIPVARGAYEVTPESVQFLPGEGVGLPIFANTVEGKPLYFWWSGFALRKVSLENGKLTELARVDVPVKLPNYTAVSAQQRIEQSRAVQKFLDQKDEKGLLDYMKAQPNRMLSAASDQALNGSVYALLTRDDAFVGCNGRQVFRIDQTDPKRADSAMQLGKASAIPANLFDNEKVKRGTRFPGDMLFGMSMSYNGFIVVNTLGGKIITLDRDTLQVIDTYAVAGADELFLNSFATGPEADGGAIYVASNTTMYRLVVDKDGKLHDDDAHGAWKAGYDRGIRMPAPKIADGTGSTPTLMGFGPDEDKLVVITDGAKNMSMVAFWRDGIPAGWQQRPGTASPRIAGQMKVTIPGTDTVQSEQSVAVYGDYAFVVNNIRAADEKTLDPNPYYVSTLLGATRPGPTGAATFRWNNQTHEWKQLWGRNDVSSISVVPMISGEGHMALIDGYFAGAWNDRHHIGLDLDTGKTALSIREGSDPIYNGMYSPIKVDVDGNIFYGTAFGLLHLDTSKMKQDKLAANR</sequence>
<dbReference type="SUPFAM" id="SSF50969">
    <property type="entry name" value="YVTN repeat-like/Quinoprotein amine dehydrogenase"/>
    <property type="match status" value="1"/>
</dbReference>
<comment type="caution">
    <text evidence="2">The sequence shown here is derived from an EMBL/GenBank/DDBJ whole genome shotgun (WGS) entry which is preliminary data.</text>
</comment>
<dbReference type="AlphaFoldDB" id="A0A7W7KLZ4"/>
<feature type="chain" id="PRO_5030644365" evidence="1">
    <location>
        <begin position="28"/>
        <end position="576"/>
    </location>
</feature>
<organism evidence="2 3">
    <name type="scientific">Pseudomonas nitroreducens</name>
    <dbReference type="NCBI Taxonomy" id="46680"/>
    <lineage>
        <taxon>Bacteria</taxon>
        <taxon>Pseudomonadati</taxon>
        <taxon>Pseudomonadota</taxon>
        <taxon>Gammaproteobacteria</taxon>
        <taxon>Pseudomonadales</taxon>
        <taxon>Pseudomonadaceae</taxon>
        <taxon>Pseudomonas</taxon>
    </lineage>
</organism>
<dbReference type="Proteomes" id="UP000566995">
    <property type="component" value="Unassembled WGS sequence"/>
</dbReference>
<protein>
    <submittedName>
        <fullName evidence="2">Uncharacterized protein</fullName>
    </submittedName>
</protein>
<evidence type="ECO:0000256" key="1">
    <source>
        <dbReference type="SAM" id="SignalP"/>
    </source>
</evidence>
<keyword evidence="1" id="KW-0732">Signal</keyword>
<evidence type="ECO:0000313" key="2">
    <source>
        <dbReference type="EMBL" id="MBB4865241.1"/>
    </source>
</evidence>
<gene>
    <name evidence="2" type="ORF">HNP46_004121</name>
</gene>
<feature type="signal peptide" evidence="1">
    <location>
        <begin position="1"/>
        <end position="27"/>
    </location>
</feature>
<evidence type="ECO:0000313" key="3">
    <source>
        <dbReference type="Proteomes" id="UP000566995"/>
    </source>
</evidence>
<proteinExistence type="predicted"/>
<dbReference type="RefSeq" id="WP_221455050.1">
    <property type="nucleotide sequence ID" value="NZ_JACHLI010000017.1"/>
</dbReference>
<reference evidence="2 3" key="1">
    <citation type="submission" date="2020-08" db="EMBL/GenBank/DDBJ databases">
        <title>Functional genomics of gut bacteria from endangered species of beetles.</title>
        <authorList>
            <person name="Carlos-Shanley C."/>
        </authorList>
    </citation>
    <scope>NUCLEOTIDE SEQUENCE [LARGE SCALE GENOMIC DNA]</scope>
    <source>
        <strain evidence="2 3">S00179</strain>
    </source>
</reference>
<name>A0A7W7KLZ4_PSENT</name>